<dbReference type="Gene3D" id="3.40.1350.10">
    <property type="match status" value="1"/>
</dbReference>
<evidence type="ECO:0000313" key="2">
    <source>
        <dbReference type="Proteomes" id="UP000249762"/>
    </source>
</evidence>
<evidence type="ECO:0008006" key="3">
    <source>
        <dbReference type="Google" id="ProtNLM"/>
    </source>
</evidence>
<dbReference type="Proteomes" id="UP000249762">
    <property type="component" value="Unassembled WGS sequence"/>
</dbReference>
<dbReference type="GO" id="GO:0003676">
    <property type="term" value="F:nucleic acid binding"/>
    <property type="evidence" value="ECO:0007669"/>
    <property type="project" value="InterPro"/>
</dbReference>
<reference evidence="2" key="1">
    <citation type="submission" date="2018-06" db="EMBL/GenBank/DDBJ databases">
        <authorList>
            <person name="Martinez Ocampo F."/>
            <person name="Quiroz Castaneda R.E."/>
            <person name="Rojas Lopez X."/>
        </authorList>
    </citation>
    <scope>NUCLEOTIDE SEQUENCE [LARGE SCALE GENOMIC DNA]</scope>
    <source>
        <strain evidence="2">INIFAP02</strain>
    </source>
</reference>
<dbReference type="EMBL" id="QKVO01000005">
    <property type="protein sequence ID" value="RAO95052.1"/>
    <property type="molecule type" value="Genomic_DNA"/>
</dbReference>
<comment type="caution">
    <text evidence="1">The sequence shown here is derived from an EMBL/GenBank/DDBJ whole genome shotgun (WGS) entry which is preliminary data.</text>
</comment>
<protein>
    <recommendedName>
        <fullName evidence="3">DUF91 domain-containing protein</fullName>
    </recommendedName>
</protein>
<dbReference type="InterPro" id="IPR011856">
    <property type="entry name" value="tRNA_endonuc-like_dom_sf"/>
</dbReference>
<organism evidence="1 2">
    <name type="scientific">Mycoplasma wenyonii</name>
    <dbReference type="NCBI Taxonomy" id="65123"/>
    <lineage>
        <taxon>Bacteria</taxon>
        <taxon>Bacillati</taxon>
        <taxon>Mycoplasmatota</taxon>
        <taxon>Mollicutes</taxon>
        <taxon>Mycoplasmataceae</taxon>
        <taxon>Mycoplasma</taxon>
    </lineage>
</organism>
<gene>
    <name evidence="1" type="ORF">DNK47_01730</name>
</gene>
<proteinExistence type="predicted"/>
<sequence>MFPLPFNPMWIGNEVFCGTGMQRIDLLIKQENEDFIFIKIIELKDDKIQLDWVQQQLSWYIKWVLWYIVPSYLSSTKKKIIVIPCIIVPSVKSSQYYELAQEEIVCLEDRVEISKLEVVLFHSLNDLLSFRKVIFN</sequence>
<evidence type="ECO:0000313" key="1">
    <source>
        <dbReference type="EMBL" id="RAO95052.1"/>
    </source>
</evidence>
<name>A0A328PJQ2_9MOLU</name>
<keyword evidence="2" id="KW-1185">Reference proteome</keyword>
<dbReference type="AlphaFoldDB" id="A0A328PJQ2"/>
<accession>A0A328PJQ2</accession>